<name>A0A433RPH0_9BACL</name>
<dbReference type="PANTHER" id="PTHR42771">
    <property type="entry name" value="IRON(3+)-HYDROXAMATE IMPORT ATP-BINDING PROTEIN FHUC"/>
    <property type="match status" value="1"/>
</dbReference>
<organism evidence="11 12">
    <name type="scientific">Candidatus Kurthia intestinigallinarum</name>
    <dbReference type="NCBI Taxonomy" id="1562256"/>
    <lineage>
        <taxon>Bacteria</taxon>
        <taxon>Bacillati</taxon>
        <taxon>Bacillota</taxon>
        <taxon>Bacilli</taxon>
        <taxon>Bacillales</taxon>
        <taxon>Caryophanaceae</taxon>
        <taxon>Kurthia</taxon>
    </lineage>
</organism>
<sequence length="258" mass="28907">MLKAENIQFVRNPAFSLKDINLTIEKGEVISLIGPNGSGKSTLLRVIANLLKPEEGNIIIDGKNVKAIPKKELPKNLAMLPQMNDHLLDLTVGELVEFGRAPFQRGIGKLSHENQEIVEWALNVTGLTHMKNRLLPGLSGGERQRAWIAMAVAQRSKVLLLDEPTTYLDIAHQMEVLELVKYLNEEFGITVVMVLHDINQAATYSDRLIVMKNGQIHYDGIPQCVLCTEMFQTVFNIDAEVHSNNDGVYFTPLRRRNG</sequence>
<feature type="domain" description="ABC transporter" evidence="10">
    <location>
        <begin position="2"/>
        <end position="238"/>
    </location>
</feature>
<keyword evidence="4" id="KW-0410">Iron transport</keyword>
<keyword evidence="7" id="KW-0408">Iron</keyword>
<dbReference type="InterPro" id="IPR027417">
    <property type="entry name" value="P-loop_NTPase"/>
</dbReference>
<evidence type="ECO:0000259" key="10">
    <source>
        <dbReference type="PROSITE" id="PS50893"/>
    </source>
</evidence>
<dbReference type="Pfam" id="PF00005">
    <property type="entry name" value="ABC_tran"/>
    <property type="match status" value="1"/>
</dbReference>
<evidence type="ECO:0000256" key="8">
    <source>
        <dbReference type="ARBA" id="ARBA00023065"/>
    </source>
</evidence>
<evidence type="ECO:0000256" key="2">
    <source>
        <dbReference type="ARBA" id="ARBA00022448"/>
    </source>
</evidence>
<dbReference type="GO" id="GO:0005524">
    <property type="term" value="F:ATP binding"/>
    <property type="evidence" value="ECO:0007669"/>
    <property type="project" value="UniProtKB-KW"/>
</dbReference>
<evidence type="ECO:0000256" key="4">
    <source>
        <dbReference type="ARBA" id="ARBA00022496"/>
    </source>
</evidence>
<protein>
    <submittedName>
        <fullName evidence="11">Iron ABC transporter ATP-binding protein</fullName>
    </submittedName>
</protein>
<evidence type="ECO:0000256" key="7">
    <source>
        <dbReference type="ARBA" id="ARBA00023004"/>
    </source>
</evidence>
<keyword evidence="2" id="KW-0813">Transport</keyword>
<dbReference type="InterPro" id="IPR017871">
    <property type="entry name" value="ABC_transporter-like_CS"/>
</dbReference>
<dbReference type="PANTHER" id="PTHR42771:SF11">
    <property type="entry name" value="FERRICHROME TRANSPORT ATP-BINDING PROTEIN FHUC"/>
    <property type="match status" value="1"/>
</dbReference>
<comment type="subcellular location">
    <subcellularLocation>
        <location evidence="1">Cell membrane</location>
        <topology evidence="1">Peripheral membrane protein</topology>
    </subcellularLocation>
</comment>
<dbReference type="InterPro" id="IPR051535">
    <property type="entry name" value="Siderophore_ABC-ATPase"/>
</dbReference>
<dbReference type="FunFam" id="3.40.50.300:FF:000134">
    <property type="entry name" value="Iron-enterobactin ABC transporter ATP-binding protein"/>
    <property type="match status" value="1"/>
</dbReference>
<keyword evidence="5" id="KW-0547">Nucleotide-binding</keyword>
<evidence type="ECO:0000256" key="6">
    <source>
        <dbReference type="ARBA" id="ARBA00022840"/>
    </source>
</evidence>
<dbReference type="SMART" id="SM00382">
    <property type="entry name" value="AAA"/>
    <property type="match status" value="1"/>
</dbReference>
<evidence type="ECO:0000313" key="12">
    <source>
        <dbReference type="Proteomes" id="UP000288623"/>
    </source>
</evidence>
<dbReference type="Gene3D" id="3.40.50.300">
    <property type="entry name" value="P-loop containing nucleotide triphosphate hydrolases"/>
    <property type="match status" value="1"/>
</dbReference>
<gene>
    <name evidence="11" type="ORF">QI30_18215</name>
</gene>
<dbReference type="RefSeq" id="WP_370323636.1">
    <property type="nucleotide sequence ID" value="NZ_JTFC01000044.1"/>
</dbReference>
<comment type="caution">
    <text evidence="11">The sequence shown here is derived from an EMBL/GenBank/DDBJ whole genome shotgun (WGS) entry which is preliminary data.</text>
</comment>
<reference evidence="11 12" key="1">
    <citation type="submission" date="2014-11" db="EMBL/GenBank/DDBJ databases">
        <title>Genome sequence and analysis of novel Kurthia sp.</title>
        <authorList>
            <person name="Lawson J.N."/>
            <person name="Gonzalez J.E."/>
            <person name="Rinauldi L."/>
            <person name="Xuan Z."/>
            <person name="Firman A."/>
            <person name="Shaddox L."/>
            <person name="Trudeau A."/>
            <person name="Shah S."/>
            <person name="Reiman D."/>
        </authorList>
    </citation>
    <scope>NUCLEOTIDE SEQUENCE [LARGE SCALE GENOMIC DNA]</scope>
    <source>
        <strain evidence="11 12">3B1D</strain>
    </source>
</reference>
<dbReference type="PROSITE" id="PS50893">
    <property type="entry name" value="ABC_TRANSPORTER_2"/>
    <property type="match status" value="1"/>
</dbReference>
<evidence type="ECO:0000256" key="5">
    <source>
        <dbReference type="ARBA" id="ARBA00022741"/>
    </source>
</evidence>
<keyword evidence="6 11" id="KW-0067">ATP-binding</keyword>
<evidence type="ECO:0000256" key="1">
    <source>
        <dbReference type="ARBA" id="ARBA00004202"/>
    </source>
</evidence>
<dbReference type="SUPFAM" id="SSF52540">
    <property type="entry name" value="P-loop containing nucleoside triphosphate hydrolases"/>
    <property type="match status" value="1"/>
</dbReference>
<dbReference type="PROSITE" id="PS00211">
    <property type="entry name" value="ABC_TRANSPORTER_1"/>
    <property type="match status" value="1"/>
</dbReference>
<dbReference type="CDD" id="cd03214">
    <property type="entry name" value="ABC_Iron-Siderophores_B12_Hemin"/>
    <property type="match status" value="1"/>
</dbReference>
<evidence type="ECO:0000256" key="9">
    <source>
        <dbReference type="ARBA" id="ARBA00023136"/>
    </source>
</evidence>
<dbReference type="GO" id="GO:0005886">
    <property type="term" value="C:plasma membrane"/>
    <property type="evidence" value="ECO:0007669"/>
    <property type="project" value="UniProtKB-SubCell"/>
</dbReference>
<keyword evidence="3" id="KW-1003">Cell membrane</keyword>
<keyword evidence="9" id="KW-0472">Membrane</keyword>
<dbReference type="InterPro" id="IPR003439">
    <property type="entry name" value="ABC_transporter-like_ATP-bd"/>
</dbReference>
<dbReference type="InterPro" id="IPR003593">
    <property type="entry name" value="AAA+_ATPase"/>
</dbReference>
<dbReference type="Proteomes" id="UP000288623">
    <property type="component" value="Unassembled WGS sequence"/>
</dbReference>
<dbReference type="GO" id="GO:0006826">
    <property type="term" value="P:iron ion transport"/>
    <property type="evidence" value="ECO:0007669"/>
    <property type="project" value="UniProtKB-KW"/>
</dbReference>
<accession>A0A433RPH0</accession>
<keyword evidence="8" id="KW-0406">Ion transport</keyword>
<keyword evidence="12" id="KW-1185">Reference proteome</keyword>
<evidence type="ECO:0000256" key="3">
    <source>
        <dbReference type="ARBA" id="ARBA00022475"/>
    </source>
</evidence>
<proteinExistence type="predicted"/>
<dbReference type="GO" id="GO:0016887">
    <property type="term" value="F:ATP hydrolysis activity"/>
    <property type="evidence" value="ECO:0007669"/>
    <property type="project" value="InterPro"/>
</dbReference>
<dbReference type="AlphaFoldDB" id="A0A433RPH0"/>
<evidence type="ECO:0000313" key="11">
    <source>
        <dbReference type="EMBL" id="RUS51932.1"/>
    </source>
</evidence>
<dbReference type="EMBL" id="JTFC01000044">
    <property type="protein sequence ID" value="RUS51932.1"/>
    <property type="molecule type" value="Genomic_DNA"/>
</dbReference>